<dbReference type="GO" id="GO:0016020">
    <property type="term" value="C:membrane"/>
    <property type="evidence" value="ECO:0007669"/>
    <property type="project" value="UniProtKB-SubCell"/>
</dbReference>
<evidence type="ECO:0000256" key="4">
    <source>
        <dbReference type="ARBA" id="ARBA00022692"/>
    </source>
</evidence>
<dbReference type="SMART" id="SM00382">
    <property type="entry name" value="AAA"/>
    <property type="match status" value="1"/>
</dbReference>
<evidence type="ECO:0000259" key="10">
    <source>
        <dbReference type="PROSITE" id="PS50893"/>
    </source>
</evidence>
<accession>A0A8J6E2U9</accession>
<dbReference type="GO" id="GO:0140359">
    <property type="term" value="F:ABC-type transporter activity"/>
    <property type="evidence" value="ECO:0007669"/>
    <property type="project" value="InterPro"/>
</dbReference>
<evidence type="ECO:0000256" key="3">
    <source>
        <dbReference type="ARBA" id="ARBA00022448"/>
    </source>
</evidence>
<gene>
    <name evidence="11" type="ORF">J8273_5322</name>
</gene>
<dbReference type="GO" id="GO:0016887">
    <property type="term" value="F:ATP hydrolysis activity"/>
    <property type="evidence" value="ECO:0007669"/>
    <property type="project" value="InterPro"/>
</dbReference>
<feature type="transmembrane region" description="Helical" evidence="9">
    <location>
        <begin position="28"/>
        <end position="49"/>
    </location>
</feature>
<dbReference type="CDD" id="cd03263">
    <property type="entry name" value="ABC_subfamily_A"/>
    <property type="match status" value="1"/>
</dbReference>
<keyword evidence="8 9" id="KW-0472">Membrane</keyword>
<dbReference type="AlphaFoldDB" id="A0A8J6E2U9"/>
<feature type="transmembrane region" description="Helical" evidence="9">
    <location>
        <begin position="342"/>
        <end position="363"/>
    </location>
</feature>
<dbReference type="InterPro" id="IPR003593">
    <property type="entry name" value="AAA+_ATPase"/>
</dbReference>
<feature type="transmembrane region" description="Helical" evidence="9">
    <location>
        <begin position="274"/>
        <end position="299"/>
    </location>
</feature>
<evidence type="ECO:0000256" key="9">
    <source>
        <dbReference type="SAM" id="Phobius"/>
    </source>
</evidence>
<evidence type="ECO:0000256" key="8">
    <source>
        <dbReference type="ARBA" id="ARBA00023136"/>
    </source>
</evidence>
<dbReference type="Pfam" id="PF00005">
    <property type="entry name" value="ABC_tran"/>
    <property type="match status" value="1"/>
</dbReference>
<dbReference type="InterPro" id="IPR003439">
    <property type="entry name" value="ABC_transporter-like_ATP-bd"/>
</dbReference>
<protein>
    <submittedName>
        <fullName evidence="11">ABC transporter</fullName>
    </submittedName>
</protein>
<evidence type="ECO:0000256" key="1">
    <source>
        <dbReference type="ARBA" id="ARBA00004141"/>
    </source>
</evidence>
<feature type="transmembrane region" description="Helical" evidence="9">
    <location>
        <begin position="233"/>
        <end position="253"/>
    </location>
</feature>
<feature type="transmembrane region" description="Helical" evidence="9">
    <location>
        <begin position="311"/>
        <end position="335"/>
    </location>
</feature>
<dbReference type="Pfam" id="PF12698">
    <property type="entry name" value="ABC2_membrane_3"/>
    <property type="match status" value="1"/>
</dbReference>
<dbReference type="InterPro" id="IPR027417">
    <property type="entry name" value="P-loop_NTPase"/>
</dbReference>
<reference evidence="11" key="1">
    <citation type="submission" date="2021-05" db="EMBL/GenBank/DDBJ databases">
        <title>A free-living protist that lacks canonical eukaryotic 1 DNA replication and segregation systems.</title>
        <authorList>
            <person name="Salas-Leiva D.E."/>
            <person name="Tromer E.C."/>
            <person name="Curtis B.A."/>
            <person name="Jerlstrom-Hultqvist J."/>
            <person name="Kolisko M."/>
            <person name="Yi Z."/>
            <person name="Salas-Leiva J.S."/>
            <person name="Gallot-Lavallee L."/>
            <person name="Kops G.J.P.L."/>
            <person name="Archibald J.M."/>
            <person name="Simpson A.G.B."/>
            <person name="Roger A.J."/>
        </authorList>
    </citation>
    <scope>NUCLEOTIDE SEQUENCE</scope>
    <source>
        <strain evidence="11">BICM</strain>
    </source>
</reference>
<comment type="similarity">
    <text evidence="2">Belongs to the ABC transporter superfamily. ABCA family.</text>
</comment>
<evidence type="ECO:0000256" key="2">
    <source>
        <dbReference type="ARBA" id="ARBA00008869"/>
    </source>
</evidence>
<dbReference type="SUPFAM" id="SSF52540">
    <property type="entry name" value="P-loop containing nucleoside triphosphate hydrolases"/>
    <property type="match status" value="1"/>
</dbReference>
<keyword evidence="3" id="KW-0813">Transport</keyword>
<dbReference type="InterPro" id="IPR026082">
    <property type="entry name" value="ABCA"/>
</dbReference>
<comment type="subcellular location">
    <subcellularLocation>
        <location evidence="1">Membrane</location>
        <topology evidence="1">Multi-pass membrane protein</topology>
    </subcellularLocation>
</comment>
<evidence type="ECO:0000256" key="7">
    <source>
        <dbReference type="ARBA" id="ARBA00022989"/>
    </source>
</evidence>
<dbReference type="PROSITE" id="PS50893">
    <property type="entry name" value="ABC_TRANSPORTER_2"/>
    <property type="match status" value="1"/>
</dbReference>
<comment type="caution">
    <text evidence="11">The sequence shown here is derived from an EMBL/GenBank/DDBJ whole genome shotgun (WGS) entry which is preliminary data.</text>
</comment>
<dbReference type="OrthoDB" id="8061355at2759"/>
<keyword evidence="5" id="KW-0547">Nucleotide-binding</keyword>
<organism evidence="11 12">
    <name type="scientific">Carpediemonas membranifera</name>
    <dbReference type="NCBI Taxonomy" id="201153"/>
    <lineage>
        <taxon>Eukaryota</taxon>
        <taxon>Metamonada</taxon>
        <taxon>Carpediemonas-like organisms</taxon>
        <taxon>Carpediemonas</taxon>
    </lineage>
</organism>
<evidence type="ECO:0000313" key="12">
    <source>
        <dbReference type="Proteomes" id="UP000717585"/>
    </source>
</evidence>
<proteinExistence type="inferred from homology"/>
<evidence type="ECO:0000256" key="6">
    <source>
        <dbReference type="ARBA" id="ARBA00022840"/>
    </source>
</evidence>
<evidence type="ECO:0000256" key="5">
    <source>
        <dbReference type="ARBA" id="ARBA00022741"/>
    </source>
</evidence>
<dbReference type="InterPro" id="IPR013525">
    <property type="entry name" value="ABC2_TM"/>
</dbReference>
<dbReference type="GO" id="GO:0005524">
    <property type="term" value="F:ATP binding"/>
    <property type="evidence" value="ECO:0007669"/>
    <property type="project" value="UniProtKB-KW"/>
</dbReference>
<dbReference type="EMBL" id="JAHDYR010000038">
    <property type="protein sequence ID" value="KAG9392332.1"/>
    <property type="molecule type" value="Genomic_DNA"/>
</dbReference>
<dbReference type="Gene3D" id="3.40.50.300">
    <property type="entry name" value="P-loop containing nucleotide triphosphate hydrolases"/>
    <property type="match status" value="1"/>
</dbReference>
<keyword evidence="6" id="KW-0067">ATP-binding</keyword>
<dbReference type="Proteomes" id="UP000717585">
    <property type="component" value="Unassembled WGS sequence"/>
</dbReference>
<dbReference type="GO" id="GO:0005319">
    <property type="term" value="F:lipid transporter activity"/>
    <property type="evidence" value="ECO:0007669"/>
    <property type="project" value="TreeGrafter"/>
</dbReference>
<name>A0A8J6E2U9_9EUKA</name>
<evidence type="ECO:0000313" key="11">
    <source>
        <dbReference type="EMBL" id="KAG9392332.1"/>
    </source>
</evidence>
<dbReference type="PANTHER" id="PTHR19229">
    <property type="entry name" value="ATP-BINDING CASSETTE TRANSPORTER SUBFAMILY A ABCA"/>
    <property type="match status" value="1"/>
</dbReference>
<keyword evidence="12" id="KW-1185">Reference proteome</keyword>
<dbReference type="FunFam" id="3.40.50.300:FF:000335">
    <property type="entry name" value="ATP binding cassette subfamily A member 5"/>
    <property type="match status" value="1"/>
</dbReference>
<sequence>MKRTGLPTPISQFLIVFWKLFMVQKQHLFLLAIEVFLPALSAVGIFFLLDRSTFVPSITHPDATSIAEIIPRAKGSAYTLLYAPTTDVLSNALIERVAHLYSDPLKMANYTTEDALPSGDILGFEYKDDLDQFILDHEDLVPYGGLTFPPGQNMSDHTYSINVMYNSRSSDGQLSNRILAMAHRALLAELPGQLGGSPKPVDHIVPGLIPSVRPYPSLSVFTPPIENADADGLPLFLTVAALFTFVMTVYSIVQEKQYKLRQMMHVSGLRDLPYWLANFTFHLIWAFIAVLLLLVTAIILDLPTIRHCNILISFTLLFLFFACNIVAAFLFSTFFAQTRTAIGGLALVFLASIMGMMVVSMYLDVIYEPNNFLLAWASSLFFPVNLSKAFDTITKLCHSSQKEPGDPVRPPVGFSLIDAVHFGSIPVIEQLLWLAADFIIYSILCWYLDNVTASARGVGRSLFFPFTLDYWGFKSPQPTKEYSPAEADKIIGEGVDNDVRKEMKDVILNRLPDTNAIRIVGLKKTFKSLGRKNVAVNGLSLAINENTICGLLGHNGAGKTTLINMLTGQMKPSGGFARIFGNDIVAHKDRLHTVLGLCPQFDVLWPELSAAEHLRIFAHLKEIPRGERDEAITQSLRSVHLNNVRSRKVGRFSGGMRRRLTLTMALLGNPQLVILDEPTTGLDVINRRRTWETILGHREGRVFLLTTHSMEEADTLSDKIAIMADGRLRAVGTSLRLKQRYGVGARVFVTLDITTLRRAREHLREMFTRLVPGSRLVGRNGPHHTMYVPRRQLEKLPDLCEALEAPSQFVRDFSVASTSLEDVFMVTGKKGTGVEKER</sequence>
<keyword evidence="7 9" id="KW-1133">Transmembrane helix</keyword>
<keyword evidence="4 9" id="KW-0812">Transmembrane</keyword>
<feature type="domain" description="ABC transporter" evidence="10">
    <location>
        <begin position="517"/>
        <end position="750"/>
    </location>
</feature>